<comment type="caution">
    <text evidence="2">The sequence shown here is derived from an EMBL/GenBank/DDBJ whole genome shotgun (WGS) entry which is preliminary data.</text>
</comment>
<keyword evidence="1" id="KW-0812">Transmembrane</keyword>
<dbReference type="Proteomes" id="UP000675664">
    <property type="component" value="Unassembled WGS sequence"/>
</dbReference>
<evidence type="ECO:0000256" key="1">
    <source>
        <dbReference type="SAM" id="Phobius"/>
    </source>
</evidence>
<feature type="transmembrane region" description="Helical" evidence="1">
    <location>
        <begin position="128"/>
        <end position="156"/>
    </location>
</feature>
<reference evidence="2" key="2">
    <citation type="submission" date="2021-04" db="EMBL/GenBank/DDBJ databases">
        <authorList>
            <person name="Liu J."/>
        </authorList>
    </citation>
    <scope>NUCLEOTIDE SEQUENCE</scope>
    <source>
        <strain evidence="2">BAD-6</strain>
    </source>
</reference>
<dbReference type="PANTHER" id="PTHR41771:SF1">
    <property type="entry name" value="MEMBRANE PROTEIN"/>
    <property type="match status" value="1"/>
</dbReference>
<name>A0A8J8B160_9FIRM</name>
<accession>A0A8J8B160</accession>
<reference evidence="2" key="1">
    <citation type="submission" date="2021-04" db="EMBL/GenBank/DDBJ databases">
        <title>Sinoanaerobacter chloroacetimidivorans sp. nov., an obligate anaerobic bacterium isolated from anaerobic sludge.</title>
        <authorList>
            <person name="Bao Y."/>
        </authorList>
    </citation>
    <scope>NUCLEOTIDE SEQUENCE</scope>
    <source>
        <strain evidence="2">BAD-6</strain>
    </source>
</reference>
<feature type="transmembrane region" description="Helical" evidence="1">
    <location>
        <begin position="33"/>
        <end position="62"/>
    </location>
</feature>
<dbReference type="Pfam" id="PF07907">
    <property type="entry name" value="YibE_F"/>
    <property type="match status" value="1"/>
</dbReference>
<feature type="transmembrane region" description="Helical" evidence="1">
    <location>
        <begin position="221"/>
        <end position="246"/>
    </location>
</feature>
<sequence length="265" mass="29232">MIFLLGAVLVILLVVIGGERGAITFFSLGWNLLVLTISILAMSWGISPILVTFISCLLISYITLFYQNGKNAKTIASFAALLIGILILFFLTYEIGYDAKLRGLSEILQREDEVFGLSADIQVSMAQIAVSMILIGLMGAVMDTSIAVSSAVYEVYKNNRHLSVTELFRSGMAIGRDILGTTINTLYFAYLGESMMLFLLFKNFHYSVLDVINSKAFFQEVAAILLSGIGCVMMIPLTSSIISYLLKNPGRFQKLLNEDELFSNH</sequence>
<dbReference type="PIRSF" id="PIRSF031503">
    <property type="entry name" value="UCP031503_mp"/>
    <property type="match status" value="1"/>
</dbReference>
<dbReference type="InterPro" id="IPR014564">
    <property type="entry name" value="UCP031503_TM"/>
</dbReference>
<protein>
    <submittedName>
        <fullName evidence="2">YibE/F family protein</fullName>
    </submittedName>
</protein>
<dbReference type="PANTHER" id="PTHR41771">
    <property type="entry name" value="MEMBRANE PROTEIN-RELATED"/>
    <property type="match status" value="1"/>
</dbReference>
<feature type="transmembrane region" description="Helical" evidence="1">
    <location>
        <begin position="74"/>
        <end position="93"/>
    </location>
</feature>
<evidence type="ECO:0000313" key="3">
    <source>
        <dbReference type="Proteomes" id="UP000675664"/>
    </source>
</evidence>
<dbReference type="AlphaFoldDB" id="A0A8J8B160"/>
<proteinExistence type="predicted"/>
<keyword evidence="1" id="KW-0472">Membrane</keyword>
<dbReference type="EMBL" id="JAGSND010000006">
    <property type="protein sequence ID" value="MBR0598358.1"/>
    <property type="molecule type" value="Genomic_DNA"/>
</dbReference>
<dbReference type="RefSeq" id="WP_227018485.1">
    <property type="nucleotide sequence ID" value="NZ_JAGSND010000006.1"/>
</dbReference>
<keyword evidence="3" id="KW-1185">Reference proteome</keyword>
<organism evidence="2 3">
    <name type="scientific">Sinanaerobacter chloroacetimidivorans</name>
    <dbReference type="NCBI Taxonomy" id="2818044"/>
    <lineage>
        <taxon>Bacteria</taxon>
        <taxon>Bacillati</taxon>
        <taxon>Bacillota</taxon>
        <taxon>Clostridia</taxon>
        <taxon>Peptostreptococcales</taxon>
        <taxon>Anaerovoracaceae</taxon>
        <taxon>Sinanaerobacter</taxon>
    </lineage>
</organism>
<evidence type="ECO:0000313" key="2">
    <source>
        <dbReference type="EMBL" id="MBR0598358.1"/>
    </source>
</evidence>
<gene>
    <name evidence="2" type="ORF">KCX82_10765</name>
</gene>
<feature type="transmembrane region" description="Helical" evidence="1">
    <location>
        <begin position="177"/>
        <end position="201"/>
    </location>
</feature>
<keyword evidence="1" id="KW-1133">Transmembrane helix</keyword>
<dbReference type="InterPro" id="IPR012507">
    <property type="entry name" value="YibE_F"/>
</dbReference>